<gene>
    <name evidence="3" type="ORF">GCM10009751_24650</name>
</gene>
<accession>A0ABN2NF66</accession>
<evidence type="ECO:0000313" key="4">
    <source>
        <dbReference type="Proteomes" id="UP001501094"/>
    </source>
</evidence>
<evidence type="ECO:0000256" key="1">
    <source>
        <dbReference type="SAM" id="MobiDB-lite"/>
    </source>
</evidence>
<keyword evidence="4" id="KW-1185">Reference proteome</keyword>
<reference evidence="3 4" key="1">
    <citation type="journal article" date="2019" name="Int. J. Syst. Evol. Microbiol.">
        <title>The Global Catalogue of Microorganisms (GCM) 10K type strain sequencing project: providing services to taxonomists for standard genome sequencing and annotation.</title>
        <authorList>
            <consortium name="The Broad Institute Genomics Platform"/>
            <consortium name="The Broad Institute Genome Sequencing Center for Infectious Disease"/>
            <person name="Wu L."/>
            <person name="Ma J."/>
        </authorList>
    </citation>
    <scope>NUCLEOTIDE SEQUENCE [LARGE SCALE GENOMIC DNA]</scope>
    <source>
        <strain evidence="3 4">JCM 14326</strain>
    </source>
</reference>
<protein>
    <recommendedName>
        <fullName evidence="5">DUF2599 domain-containing protein</fullName>
    </recommendedName>
</protein>
<dbReference type="Pfam" id="PF10783">
    <property type="entry name" value="DUF2599"/>
    <property type="match status" value="1"/>
</dbReference>
<comment type="caution">
    <text evidence="3">The sequence shown here is derived from an EMBL/GenBank/DDBJ whole genome shotgun (WGS) entry which is preliminary data.</text>
</comment>
<dbReference type="InterPro" id="IPR019719">
    <property type="entry name" value="DUF2599"/>
</dbReference>
<dbReference type="RefSeq" id="WP_344103172.1">
    <property type="nucleotide sequence ID" value="NZ_BAAANL010000004.1"/>
</dbReference>
<dbReference type="Proteomes" id="UP001501094">
    <property type="component" value="Unassembled WGS sequence"/>
</dbReference>
<evidence type="ECO:0000256" key="2">
    <source>
        <dbReference type="SAM" id="SignalP"/>
    </source>
</evidence>
<sequence length="255" mass="25684">MRATHVIAVAATALVLAAFIATRVGDDGAPATDHPAPAASSSGTPTPPSPGVEDAAPAPSGEPSPEPARTSRTIRLGGVDLTITAAEVRPGEPRADGTRRITTSGRIAYSTGTPGARVDEHGDDSVTVLLDGTPVAALTAAREPAGTTGTSRAGSALVAGDTALESATWAERDFEGGLSLAVVPAPWIRGGGEATLELLAAQLTAAEPDAGSDTMRDQLTCHHLGAPDKASWNLEPWRPDAGIIGTVAARCNPVD</sequence>
<feature type="compositionally biased region" description="Low complexity" evidence="1">
    <location>
        <begin position="35"/>
        <end position="44"/>
    </location>
</feature>
<evidence type="ECO:0008006" key="5">
    <source>
        <dbReference type="Google" id="ProtNLM"/>
    </source>
</evidence>
<name>A0ABN2NF66_9MICO</name>
<evidence type="ECO:0000313" key="3">
    <source>
        <dbReference type="EMBL" id="GAA1865585.1"/>
    </source>
</evidence>
<dbReference type="EMBL" id="BAAANL010000004">
    <property type="protein sequence ID" value="GAA1865585.1"/>
    <property type="molecule type" value="Genomic_DNA"/>
</dbReference>
<feature type="chain" id="PRO_5045196340" description="DUF2599 domain-containing protein" evidence="2">
    <location>
        <begin position="24"/>
        <end position="255"/>
    </location>
</feature>
<keyword evidence="2" id="KW-0732">Signal</keyword>
<feature type="signal peptide" evidence="2">
    <location>
        <begin position="1"/>
        <end position="23"/>
    </location>
</feature>
<proteinExistence type="predicted"/>
<feature type="region of interest" description="Disordered" evidence="1">
    <location>
        <begin position="29"/>
        <end position="77"/>
    </location>
</feature>
<organism evidence="3 4">
    <name type="scientific">Myceligenerans crystallogenes</name>
    <dbReference type="NCBI Taxonomy" id="316335"/>
    <lineage>
        <taxon>Bacteria</taxon>
        <taxon>Bacillati</taxon>
        <taxon>Actinomycetota</taxon>
        <taxon>Actinomycetes</taxon>
        <taxon>Micrococcales</taxon>
        <taxon>Promicromonosporaceae</taxon>
        <taxon>Myceligenerans</taxon>
    </lineage>
</organism>